<keyword evidence="1" id="KW-0812">Transmembrane</keyword>
<evidence type="ECO:0000256" key="1">
    <source>
        <dbReference type="SAM" id="Phobius"/>
    </source>
</evidence>
<feature type="transmembrane region" description="Helical" evidence="1">
    <location>
        <begin position="73"/>
        <end position="92"/>
    </location>
</feature>
<organism evidence="2 3">
    <name type="scientific">Qipengyuania aurantiaca</name>
    <dbReference type="NCBI Taxonomy" id="2867233"/>
    <lineage>
        <taxon>Bacteria</taxon>
        <taxon>Pseudomonadati</taxon>
        <taxon>Pseudomonadota</taxon>
        <taxon>Alphaproteobacteria</taxon>
        <taxon>Sphingomonadales</taxon>
        <taxon>Erythrobacteraceae</taxon>
        <taxon>Qipengyuania</taxon>
    </lineage>
</organism>
<keyword evidence="3" id="KW-1185">Reference proteome</keyword>
<keyword evidence="1" id="KW-1133">Transmembrane helix</keyword>
<keyword evidence="1" id="KW-0472">Membrane</keyword>
<name>A0ABX8ZP22_9SPHN</name>
<evidence type="ECO:0000313" key="3">
    <source>
        <dbReference type="Proteomes" id="UP000824281"/>
    </source>
</evidence>
<dbReference type="EMBL" id="CP081295">
    <property type="protein sequence ID" value="QZD90767.1"/>
    <property type="molecule type" value="Genomic_DNA"/>
</dbReference>
<gene>
    <name evidence="2" type="ORF">K3148_05080</name>
</gene>
<proteinExistence type="predicted"/>
<sequence>MAVDAQVVANVRHTGFLYREGPTARYRFEYEGQEYEADRFFQGRADIGSTERLTFAQGHPEDARERQLIPRSFLYFLLLALLVYAVTLILGWV</sequence>
<evidence type="ECO:0008006" key="4">
    <source>
        <dbReference type="Google" id="ProtNLM"/>
    </source>
</evidence>
<dbReference type="Proteomes" id="UP000824281">
    <property type="component" value="Chromosome"/>
</dbReference>
<evidence type="ECO:0000313" key="2">
    <source>
        <dbReference type="EMBL" id="QZD90767.1"/>
    </source>
</evidence>
<dbReference type="RefSeq" id="WP_221426229.1">
    <property type="nucleotide sequence ID" value="NZ_CP081295.1"/>
</dbReference>
<reference evidence="2 3" key="1">
    <citation type="submission" date="2021-08" db="EMBL/GenBank/DDBJ databases">
        <title>Comparative Genomics Analysis of the Genus Qipengyuania Reveals Extensive Genetic Diversity and Metabolic Versatility, Including the Description of Fifteen Novel Species.</title>
        <authorList>
            <person name="Liu Y."/>
        </authorList>
    </citation>
    <scope>NUCLEOTIDE SEQUENCE [LARGE SCALE GENOMIC DNA]</scope>
    <source>
        <strain evidence="2 3">1NDH13</strain>
    </source>
</reference>
<accession>A0ABX8ZP22</accession>
<protein>
    <recommendedName>
        <fullName evidence="4">DUF3592 domain-containing protein</fullName>
    </recommendedName>
</protein>